<evidence type="ECO:0000313" key="3">
    <source>
        <dbReference type="Proteomes" id="UP001281761"/>
    </source>
</evidence>
<feature type="coiled-coil region" evidence="1">
    <location>
        <begin position="138"/>
        <end position="221"/>
    </location>
</feature>
<name>A0ABQ9Y3Y6_9EUKA</name>
<evidence type="ECO:0000313" key="2">
    <source>
        <dbReference type="EMBL" id="KAK2958426.1"/>
    </source>
</evidence>
<sequence>MVWFDQNSTMYPNPSVNDVENRPQDLKEGHTLQSVLDELPRCGCDVRTFVHSSTWLNVPAVIRSWKEGDDSALLVQLLEAVDDVLKQTCDADIPIVNKHLLHSSLSSLAQNESLTEDVRIQVTHCLRSLESVVEGPFVLMEREQAQAMERELEELKRQNEEKTSTITEMTTKMEALKEKETQTRLLEEMMRMLREVRDKQLHSLDEEHKEKETQRKRWKARQTLRTGGEAVEYFGPILSRYGPSFSLSMDHKFNSLLSFEIGAVVARFTFVIGKMRSDFYCGIVARIHQATAPTDWFIQMKGGAGWCPSSDARSVVQNNKTSHSGEACMEGAVGQKIVLEADGREGKRTLKLSQDGLTQPTFFTNIPVPFRFAVGMNEQNDSVTIESLAIVDEPQMVGGAIEEGHTLKSVLDELTRRVRDVREFVNSSTWLNVPSVLRSWKEGDDSALLVQLLKGVDDVLKQTCDADIPIVNKHLLHSSLSSLAQNASLAKNVRVRVTHCLRSLESVVEGPFVMLEKEEVQAMVREVEKLTNENTELRRQNEQHINTMNSMRMQIETYKAGEARRKEGLTRQALRIGARAIEYFGRGIARYGDSFSCISSNQSGSLVSFEVGPVVARFTFILATNPSAGFSFGLAAHFQTANAVTGCFPWLKGGAGWFPNYGYKNMLQNSKEYHRGTACLAGVVGQKIVLEAD</sequence>
<evidence type="ECO:0000256" key="1">
    <source>
        <dbReference type="SAM" id="Coils"/>
    </source>
</evidence>
<comment type="caution">
    <text evidence="2">The sequence shown here is derived from an EMBL/GenBank/DDBJ whole genome shotgun (WGS) entry which is preliminary data.</text>
</comment>
<dbReference type="EMBL" id="JARBJD010000038">
    <property type="protein sequence ID" value="KAK2958426.1"/>
    <property type="molecule type" value="Genomic_DNA"/>
</dbReference>
<reference evidence="2 3" key="1">
    <citation type="journal article" date="2022" name="bioRxiv">
        <title>Genomics of Preaxostyla Flagellates Illuminates Evolutionary Transitions and the Path Towards Mitochondrial Loss.</title>
        <authorList>
            <person name="Novak L.V.F."/>
            <person name="Treitli S.C."/>
            <person name="Pyrih J."/>
            <person name="Halakuc P."/>
            <person name="Pipaliya S.V."/>
            <person name="Vacek V."/>
            <person name="Brzon O."/>
            <person name="Soukal P."/>
            <person name="Eme L."/>
            <person name="Dacks J.B."/>
            <person name="Karnkowska A."/>
            <person name="Elias M."/>
            <person name="Hampl V."/>
        </authorList>
    </citation>
    <scope>NUCLEOTIDE SEQUENCE [LARGE SCALE GENOMIC DNA]</scope>
    <source>
        <strain evidence="2">NAU3</strain>
        <tissue evidence="2">Gut</tissue>
    </source>
</reference>
<accession>A0ABQ9Y3Y6</accession>
<protein>
    <submittedName>
        <fullName evidence="2">Uncharacterized protein</fullName>
    </submittedName>
</protein>
<keyword evidence="3" id="KW-1185">Reference proteome</keyword>
<keyword evidence="1" id="KW-0175">Coiled coil</keyword>
<gene>
    <name evidence="2" type="ORF">BLNAU_6696</name>
</gene>
<organism evidence="2 3">
    <name type="scientific">Blattamonas nauphoetae</name>
    <dbReference type="NCBI Taxonomy" id="2049346"/>
    <lineage>
        <taxon>Eukaryota</taxon>
        <taxon>Metamonada</taxon>
        <taxon>Preaxostyla</taxon>
        <taxon>Oxymonadida</taxon>
        <taxon>Blattamonas</taxon>
    </lineage>
</organism>
<proteinExistence type="predicted"/>
<dbReference type="Proteomes" id="UP001281761">
    <property type="component" value="Unassembled WGS sequence"/>
</dbReference>
<feature type="coiled-coil region" evidence="1">
    <location>
        <begin position="513"/>
        <end position="554"/>
    </location>
</feature>